<protein>
    <submittedName>
        <fullName evidence="2">TIP41-like family-domain-containing protein</fullName>
    </submittedName>
</protein>
<evidence type="ECO:0000313" key="2">
    <source>
        <dbReference type="EMBL" id="RIA84855.1"/>
    </source>
</evidence>
<gene>
    <name evidence="2" type="ORF">C1645_698259</name>
</gene>
<keyword evidence="3" id="KW-1185">Reference proteome</keyword>
<dbReference type="GO" id="GO:0031929">
    <property type="term" value="P:TOR signaling"/>
    <property type="evidence" value="ECO:0007669"/>
    <property type="project" value="TreeGrafter"/>
</dbReference>
<name>A0A397SL75_9GLOM</name>
<comment type="caution">
    <text evidence="2">The sequence shown here is derived from an EMBL/GenBank/DDBJ whole genome shotgun (WGS) entry which is preliminary data.</text>
</comment>
<evidence type="ECO:0000256" key="1">
    <source>
        <dbReference type="ARBA" id="ARBA00006658"/>
    </source>
</evidence>
<dbReference type="GO" id="GO:0005829">
    <property type="term" value="C:cytosol"/>
    <property type="evidence" value="ECO:0007669"/>
    <property type="project" value="TreeGrafter"/>
</dbReference>
<dbReference type="EMBL" id="QKYT01000464">
    <property type="protein sequence ID" value="RIA84855.1"/>
    <property type="molecule type" value="Genomic_DNA"/>
</dbReference>
<dbReference type="OrthoDB" id="10253878at2759"/>
<organism evidence="2 3">
    <name type="scientific">Glomus cerebriforme</name>
    <dbReference type="NCBI Taxonomy" id="658196"/>
    <lineage>
        <taxon>Eukaryota</taxon>
        <taxon>Fungi</taxon>
        <taxon>Fungi incertae sedis</taxon>
        <taxon>Mucoromycota</taxon>
        <taxon>Glomeromycotina</taxon>
        <taxon>Glomeromycetes</taxon>
        <taxon>Glomerales</taxon>
        <taxon>Glomeraceae</taxon>
        <taxon>Glomus</taxon>
    </lineage>
</organism>
<dbReference type="STRING" id="658196.A0A397SL75"/>
<dbReference type="PANTHER" id="PTHR21021">
    <property type="entry name" value="GAF/PUTATIVE CYTOSKELETAL PROTEIN"/>
    <property type="match status" value="1"/>
</dbReference>
<evidence type="ECO:0000313" key="3">
    <source>
        <dbReference type="Proteomes" id="UP000265703"/>
    </source>
</evidence>
<accession>A0A397SL75</accession>
<proteinExistence type="inferred from homology"/>
<reference evidence="2 3" key="1">
    <citation type="submission" date="2018-06" db="EMBL/GenBank/DDBJ databases">
        <title>Comparative genomics reveals the genomic features of Rhizophagus irregularis, R. cerebriforme, R. diaphanum and Gigaspora rosea, and their symbiotic lifestyle signature.</title>
        <authorList>
            <person name="Morin E."/>
            <person name="San Clemente H."/>
            <person name="Chen E.C.H."/>
            <person name="De La Providencia I."/>
            <person name="Hainaut M."/>
            <person name="Kuo A."/>
            <person name="Kohler A."/>
            <person name="Murat C."/>
            <person name="Tang N."/>
            <person name="Roy S."/>
            <person name="Loubradou J."/>
            <person name="Henrissat B."/>
            <person name="Grigoriev I.V."/>
            <person name="Corradi N."/>
            <person name="Roux C."/>
            <person name="Martin F.M."/>
        </authorList>
    </citation>
    <scope>NUCLEOTIDE SEQUENCE [LARGE SCALE GENOMIC DNA]</scope>
    <source>
        <strain evidence="2 3">DAOM 227022</strain>
    </source>
</reference>
<dbReference type="InterPro" id="IPR007303">
    <property type="entry name" value="TIP41-like"/>
</dbReference>
<dbReference type="Proteomes" id="UP000265703">
    <property type="component" value="Unassembled WGS sequence"/>
</dbReference>
<sequence length="258" mass="30313">MTSLPKHEKFHEGSQQGIKIYGWTITTNKSPISNSREIEKVQKEVSIPLPEMFFGNNSLKLTNDYGILFEFSPLDALKMVDATAEGGEKVKVAYSEEWKKKSAKNHEHIKDVIKPYDWTYTTSYSGTLKGSVDDQVFEKATDRIDMEKLRKIEDILFYDEIDLFEDELADNGTAILNVKIRVMPSGFYILQRFFLRVDEVLFRLNDTRVYHEFGTEYLQMEYSSREEQYNKIKAVSIYKFLKHLKHLFLTFLFYLENT</sequence>
<dbReference type="AlphaFoldDB" id="A0A397SL75"/>
<dbReference type="PANTHER" id="PTHR21021:SF16">
    <property type="entry name" value="TIP41-LIKE PROTEIN"/>
    <property type="match status" value="1"/>
</dbReference>
<comment type="similarity">
    <text evidence="1">Belongs to the TIP41 family.</text>
</comment>
<dbReference type="InterPro" id="IPR051330">
    <property type="entry name" value="Phosphatase_reg/MetRdx"/>
</dbReference>
<dbReference type="Pfam" id="PF04176">
    <property type="entry name" value="TIP41"/>
    <property type="match status" value="1"/>
</dbReference>